<reference evidence="2" key="1">
    <citation type="submission" date="2015-05" db="EMBL/GenBank/DDBJ databases">
        <title>Permanent draft genome of Rhodopirellula islandicus K833.</title>
        <authorList>
            <person name="Kizina J."/>
            <person name="Richter M."/>
            <person name="Glockner F.O."/>
            <person name="Harder J."/>
        </authorList>
    </citation>
    <scope>NUCLEOTIDE SEQUENCE [LARGE SCALE GENOMIC DNA]</scope>
    <source>
        <strain evidence="2">K833</strain>
    </source>
</reference>
<accession>A0A0J1B9X3</accession>
<comment type="caution">
    <text evidence="2">The sequence shown here is derived from an EMBL/GenBank/DDBJ whole genome shotgun (WGS) entry which is preliminary data.</text>
</comment>
<protein>
    <submittedName>
        <fullName evidence="2">Uncharacterized protein</fullName>
    </submittedName>
</protein>
<sequence>MERHPTPLHTNARVVDLESCSKSTTRFFMLTQHRSPEEQLTQSTTTIQPPP</sequence>
<dbReference type="STRING" id="595434.RISK_004655"/>
<dbReference type="PATRIC" id="fig|595434.4.peg.4421"/>
<keyword evidence="3" id="KW-1185">Reference proteome</keyword>
<feature type="compositionally biased region" description="Polar residues" evidence="1">
    <location>
        <begin position="38"/>
        <end position="51"/>
    </location>
</feature>
<proteinExistence type="predicted"/>
<feature type="region of interest" description="Disordered" evidence="1">
    <location>
        <begin position="32"/>
        <end position="51"/>
    </location>
</feature>
<dbReference type="Proteomes" id="UP000036367">
    <property type="component" value="Unassembled WGS sequence"/>
</dbReference>
<evidence type="ECO:0000256" key="1">
    <source>
        <dbReference type="SAM" id="MobiDB-lite"/>
    </source>
</evidence>
<evidence type="ECO:0000313" key="3">
    <source>
        <dbReference type="Proteomes" id="UP000036367"/>
    </source>
</evidence>
<dbReference type="AlphaFoldDB" id="A0A0J1B9X3"/>
<name>A0A0J1B9X3_RHOIS</name>
<organism evidence="2 3">
    <name type="scientific">Rhodopirellula islandica</name>
    <dbReference type="NCBI Taxonomy" id="595434"/>
    <lineage>
        <taxon>Bacteria</taxon>
        <taxon>Pseudomonadati</taxon>
        <taxon>Planctomycetota</taxon>
        <taxon>Planctomycetia</taxon>
        <taxon>Pirellulales</taxon>
        <taxon>Pirellulaceae</taxon>
        <taxon>Rhodopirellula</taxon>
    </lineage>
</organism>
<gene>
    <name evidence="2" type="ORF">RISK_004655</name>
</gene>
<dbReference type="EMBL" id="LECT01000038">
    <property type="protein sequence ID" value="KLU03343.1"/>
    <property type="molecule type" value="Genomic_DNA"/>
</dbReference>
<evidence type="ECO:0000313" key="2">
    <source>
        <dbReference type="EMBL" id="KLU03343.1"/>
    </source>
</evidence>